<reference evidence="2" key="1">
    <citation type="submission" date="2022-01" db="EMBL/GenBank/DDBJ databases">
        <authorList>
            <person name="Karlyshev A.V."/>
            <person name="Jaspars M."/>
        </authorList>
    </citation>
    <scope>NUCLEOTIDE SEQUENCE</scope>
    <source>
        <strain evidence="2">AGSA3-2</strain>
    </source>
</reference>
<keyword evidence="3" id="KW-1185">Reference proteome</keyword>
<dbReference type="Proteomes" id="UP001107961">
    <property type="component" value="Unassembled WGS sequence"/>
</dbReference>
<dbReference type="RefSeq" id="WP_080531699.1">
    <property type="nucleotide sequence ID" value="NZ_CP012331.1"/>
</dbReference>
<gene>
    <name evidence="2" type="ORF">LZG35_05660</name>
</gene>
<protein>
    <submittedName>
        <fullName evidence="2">Class I SAM-dependent methyltransferase</fullName>
    </submittedName>
</protein>
<dbReference type="PANTHER" id="PTHR42912">
    <property type="entry name" value="METHYLTRANSFERASE"/>
    <property type="match status" value="1"/>
</dbReference>
<sequence length="242" mass="28432">MSDSGPVELEFSRKYDLQHAEHYLKKHQDGWSRRLSNWRDQQLARRALKQAGEPRLVLDLPCGAGRFWATLAEHPGREILAADYSADMLDVARRYQGSESQGRVRTLQTSAFSIDLDDASVDCVFCMRLLHHVADVENRTTILREFHRVSRDTVILSLWVDGNYKAWRRRRLEQRREQGRNYDRNYSRSHGRNRFIIAREQVEREFHDAGFAIVGHQDFLPGYAMWRVYTLRKSDIGGRGRR</sequence>
<proteinExistence type="predicted"/>
<evidence type="ECO:0000313" key="2">
    <source>
        <dbReference type="EMBL" id="MCE7508115.1"/>
    </source>
</evidence>
<dbReference type="InterPro" id="IPR041698">
    <property type="entry name" value="Methyltransf_25"/>
</dbReference>
<name>A0A9Q3VZW8_9GAMM</name>
<accession>A0A9Q3VZW8</accession>
<dbReference type="CDD" id="cd02440">
    <property type="entry name" value="AdoMet_MTases"/>
    <property type="match status" value="1"/>
</dbReference>
<dbReference type="EMBL" id="JAJVKT010000005">
    <property type="protein sequence ID" value="MCE7508115.1"/>
    <property type="molecule type" value="Genomic_DNA"/>
</dbReference>
<dbReference type="InterPro" id="IPR029063">
    <property type="entry name" value="SAM-dependent_MTases_sf"/>
</dbReference>
<dbReference type="Pfam" id="PF13649">
    <property type="entry name" value="Methyltransf_25"/>
    <property type="match status" value="1"/>
</dbReference>
<keyword evidence="2" id="KW-0808">Transferase</keyword>
<feature type="domain" description="Methyltransferase" evidence="1">
    <location>
        <begin position="57"/>
        <end position="151"/>
    </location>
</feature>
<dbReference type="InterPro" id="IPR050508">
    <property type="entry name" value="Methyltransf_Superfamily"/>
</dbReference>
<dbReference type="Gene3D" id="3.40.50.150">
    <property type="entry name" value="Vaccinia Virus protein VP39"/>
    <property type="match status" value="1"/>
</dbReference>
<dbReference type="GO" id="GO:0032259">
    <property type="term" value="P:methylation"/>
    <property type="evidence" value="ECO:0007669"/>
    <property type="project" value="UniProtKB-KW"/>
</dbReference>
<evidence type="ECO:0000259" key="1">
    <source>
        <dbReference type="Pfam" id="PF13649"/>
    </source>
</evidence>
<organism evidence="2 3">
    <name type="scientific">Alloalcanivorax xenomutans</name>
    <dbReference type="NCBI Taxonomy" id="1094342"/>
    <lineage>
        <taxon>Bacteria</taxon>
        <taxon>Pseudomonadati</taxon>
        <taxon>Pseudomonadota</taxon>
        <taxon>Gammaproteobacteria</taxon>
        <taxon>Oceanospirillales</taxon>
        <taxon>Alcanivoracaceae</taxon>
        <taxon>Alloalcanivorax</taxon>
    </lineage>
</organism>
<dbReference type="PANTHER" id="PTHR42912:SF93">
    <property type="entry name" value="N6-ADENOSINE-METHYLTRANSFERASE TMT1A"/>
    <property type="match status" value="1"/>
</dbReference>
<comment type="caution">
    <text evidence="2">The sequence shown here is derived from an EMBL/GenBank/DDBJ whole genome shotgun (WGS) entry which is preliminary data.</text>
</comment>
<dbReference type="AlphaFoldDB" id="A0A9Q3VZW8"/>
<dbReference type="SUPFAM" id="SSF53335">
    <property type="entry name" value="S-adenosyl-L-methionine-dependent methyltransferases"/>
    <property type="match status" value="1"/>
</dbReference>
<dbReference type="KEGG" id="axe:P40_20175"/>
<dbReference type="GO" id="GO:0008168">
    <property type="term" value="F:methyltransferase activity"/>
    <property type="evidence" value="ECO:0007669"/>
    <property type="project" value="UniProtKB-KW"/>
</dbReference>
<keyword evidence="2" id="KW-0489">Methyltransferase</keyword>
<evidence type="ECO:0000313" key="3">
    <source>
        <dbReference type="Proteomes" id="UP001107961"/>
    </source>
</evidence>